<comment type="caution">
    <text evidence="1">The sequence shown here is derived from an EMBL/GenBank/DDBJ whole genome shotgun (WGS) entry which is preliminary data.</text>
</comment>
<dbReference type="EMBL" id="JAVIJP010000054">
    <property type="protein sequence ID" value="KAL3622994.1"/>
    <property type="molecule type" value="Genomic_DNA"/>
</dbReference>
<organism evidence="1 2">
    <name type="scientific">Castilleja foliolosa</name>
    <dbReference type="NCBI Taxonomy" id="1961234"/>
    <lineage>
        <taxon>Eukaryota</taxon>
        <taxon>Viridiplantae</taxon>
        <taxon>Streptophyta</taxon>
        <taxon>Embryophyta</taxon>
        <taxon>Tracheophyta</taxon>
        <taxon>Spermatophyta</taxon>
        <taxon>Magnoliopsida</taxon>
        <taxon>eudicotyledons</taxon>
        <taxon>Gunneridae</taxon>
        <taxon>Pentapetalae</taxon>
        <taxon>asterids</taxon>
        <taxon>lamiids</taxon>
        <taxon>Lamiales</taxon>
        <taxon>Orobanchaceae</taxon>
        <taxon>Pedicularideae</taxon>
        <taxon>Castillejinae</taxon>
        <taxon>Castilleja</taxon>
    </lineage>
</organism>
<name>A0ABD3C0B0_9LAMI</name>
<accession>A0ABD3C0B0</accession>
<sequence>MNNEMLQSFLSWYRTALTLRSHLNTAVLDVIIHRKGIVYDSPHERRDLRRNVAVPTSPLRMSLLLASGLNVFFNREFPFIYLGAPIYKGRSRIHHFDHIVEKHSRSGPSD</sequence>
<evidence type="ECO:0000313" key="2">
    <source>
        <dbReference type="Proteomes" id="UP001632038"/>
    </source>
</evidence>
<gene>
    <name evidence="1" type="ORF">CASFOL_031810</name>
</gene>
<dbReference type="AlphaFoldDB" id="A0ABD3C0B0"/>
<keyword evidence="2" id="KW-1185">Reference proteome</keyword>
<proteinExistence type="predicted"/>
<dbReference type="Proteomes" id="UP001632038">
    <property type="component" value="Unassembled WGS sequence"/>
</dbReference>
<protein>
    <submittedName>
        <fullName evidence="1">Uncharacterized protein</fullName>
    </submittedName>
</protein>
<reference evidence="2" key="1">
    <citation type="journal article" date="2024" name="IScience">
        <title>Strigolactones Initiate the Formation of Haustorium-like Structures in Castilleja.</title>
        <authorList>
            <person name="Buerger M."/>
            <person name="Peterson D."/>
            <person name="Chory J."/>
        </authorList>
    </citation>
    <scope>NUCLEOTIDE SEQUENCE [LARGE SCALE GENOMIC DNA]</scope>
</reference>
<evidence type="ECO:0000313" key="1">
    <source>
        <dbReference type="EMBL" id="KAL3622994.1"/>
    </source>
</evidence>